<evidence type="ECO:0000256" key="4">
    <source>
        <dbReference type="ARBA" id="ARBA00022679"/>
    </source>
</evidence>
<feature type="domain" description="CheR-type methyltransferase" evidence="6">
    <location>
        <begin position="1"/>
        <end position="276"/>
    </location>
</feature>
<dbReference type="Gene3D" id="1.10.155.10">
    <property type="entry name" value="Chemotaxis receptor methyltransferase CheR, N-terminal domain"/>
    <property type="match status" value="1"/>
</dbReference>
<dbReference type="SMART" id="SM00138">
    <property type="entry name" value="MeTrc"/>
    <property type="match status" value="1"/>
</dbReference>
<dbReference type="PROSITE" id="PS50123">
    <property type="entry name" value="CHER"/>
    <property type="match status" value="1"/>
</dbReference>
<dbReference type="Pfam" id="PF03705">
    <property type="entry name" value="CheR_N"/>
    <property type="match status" value="1"/>
</dbReference>
<proteinExistence type="predicted"/>
<dbReference type="GO" id="GO:0032259">
    <property type="term" value="P:methylation"/>
    <property type="evidence" value="ECO:0007669"/>
    <property type="project" value="UniProtKB-KW"/>
</dbReference>
<dbReference type="InterPro" id="IPR036804">
    <property type="entry name" value="CheR_N_sf"/>
</dbReference>
<dbReference type="PRINTS" id="PR00996">
    <property type="entry name" value="CHERMTFRASE"/>
</dbReference>
<evidence type="ECO:0000259" key="6">
    <source>
        <dbReference type="PROSITE" id="PS50123"/>
    </source>
</evidence>
<keyword evidence="4 7" id="KW-0808">Transferase</keyword>
<dbReference type="EMBL" id="WWCU01000020">
    <property type="protein sequence ID" value="MYN09173.1"/>
    <property type="molecule type" value="Genomic_DNA"/>
</dbReference>
<dbReference type="InterPro" id="IPR000780">
    <property type="entry name" value="CheR_MeTrfase"/>
</dbReference>
<comment type="catalytic activity">
    <reaction evidence="1">
        <text>L-glutamyl-[protein] + S-adenosyl-L-methionine = [protein]-L-glutamate 5-O-methyl ester + S-adenosyl-L-homocysteine</text>
        <dbReference type="Rhea" id="RHEA:24452"/>
        <dbReference type="Rhea" id="RHEA-COMP:10208"/>
        <dbReference type="Rhea" id="RHEA-COMP:10311"/>
        <dbReference type="ChEBI" id="CHEBI:29973"/>
        <dbReference type="ChEBI" id="CHEBI:57856"/>
        <dbReference type="ChEBI" id="CHEBI:59789"/>
        <dbReference type="ChEBI" id="CHEBI:82795"/>
        <dbReference type="EC" id="2.1.1.80"/>
    </reaction>
</comment>
<dbReference type="InterPro" id="IPR029063">
    <property type="entry name" value="SAM-dependent_MTases_sf"/>
</dbReference>
<dbReference type="InterPro" id="IPR022642">
    <property type="entry name" value="CheR_C"/>
</dbReference>
<comment type="caution">
    <text evidence="7">The sequence shown here is derived from an EMBL/GenBank/DDBJ whole genome shotgun (WGS) entry which is preliminary data.</text>
</comment>
<dbReference type="PANTHER" id="PTHR24422:SF19">
    <property type="entry name" value="CHEMOTAXIS PROTEIN METHYLTRANSFERASE"/>
    <property type="match status" value="1"/>
</dbReference>
<keyword evidence="5" id="KW-0949">S-adenosyl-L-methionine</keyword>
<dbReference type="Pfam" id="PF01739">
    <property type="entry name" value="CheR"/>
    <property type="match status" value="1"/>
</dbReference>
<dbReference type="SUPFAM" id="SSF47757">
    <property type="entry name" value="Chemotaxis receptor methyltransferase CheR, N-terminal domain"/>
    <property type="match status" value="1"/>
</dbReference>
<organism evidence="7 8">
    <name type="scientific">Pseudoduganella aquatica</name>
    <dbReference type="NCBI Taxonomy" id="2660641"/>
    <lineage>
        <taxon>Bacteria</taxon>
        <taxon>Pseudomonadati</taxon>
        <taxon>Pseudomonadota</taxon>
        <taxon>Betaproteobacteria</taxon>
        <taxon>Burkholderiales</taxon>
        <taxon>Oxalobacteraceae</taxon>
        <taxon>Telluria group</taxon>
        <taxon>Pseudoduganella</taxon>
    </lineage>
</organism>
<evidence type="ECO:0000313" key="7">
    <source>
        <dbReference type="EMBL" id="MYN09173.1"/>
    </source>
</evidence>
<keyword evidence="3 7" id="KW-0489">Methyltransferase</keyword>
<name>A0A7X4HE95_9BURK</name>
<evidence type="ECO:0000256" key="1">
    <source>
        <dbReference type="ARBA" id="ARBA00001541"/>
    </source>
</evidence>
<dbReference type="InterPro" id="IPR050903">
    <property type="entry name" value="Bact_Chemotaxis_MeTrfase"/>
</dbReference>
<dbReference type="PANTHER" id="PTHR24422">
    <property type="entry name" value="CHEMOTAXIS PROTEIN METHYLTRANSFERASE"/>
    <property type="match status" value="1"/>
</dbReference>
<protein>
    <recommendedName>
        <fullName evidence="2">protein-glutamate O-methyltransferase</fullName>
        <ecNumber evidence="2">2.1.1.80</ecNumber>
    </recommendedName>
</protein>
<evidence type="ECO:0000313" key="8">
    <source>
        <dbReference type="Proteomes" id="UP000450676"/>
    </source>
</evidence>
<reference evidence="7 8" key="1">
    <citation type="submission" date="2019-12" db="EMBL/GenBank/DDBJ databases">
        <title>Novel species isolated from a subtropical stream in China.</title>
        <authorList>
            <person name="Lu H."/>
        </authorList>
    </citation>
    <scope>NUCLEOTIDE SEQUENCE [LARGE SCALE GENOMIC DNA]</scope>
    <source>
        <strain evidence="7 8">FT127W</strain>
    </source>
</reference>
<sequence length="276" mass="31153">MGSVAELNPATLAALIALVRKHTGIAMTERKSVLLERRLRPRMDALALGSYQAYMDRVESDRSEIPHFIDLVTTNDTQFFRTPQIWDYIAKRFLPEWQRSHPGACLNIWSAASASGEELYSAAMLCEEFKLQHGPLPYRILATDISQQMLELAAAGSYAGRSVERLRASHPALAARYFVADGAGVRVKDELKRNVSFARHNLLQPLRPAQQFDLILLRNVLIYFDAEHQQAVIDCARPSMKPHARLILGESESIQRLASEYSFEAPMIYALRESQP</sequence>
<dbReference type="RefSeq" id="WP_161073473.1">
    <property type="nucleotide sequence ID" value="NZ_WWCU01000020.1"/>
</dbReference>
<evidence type="ECO:0000256" key="2">
    <source>
        <dbReference type="ARBA" id="ARBA00012534"/>
    </source>
</evidence>
<keyword evidence="8" id="KW-1185">Reference proteome</keyword>
<dbReference type="InterPro" id="IPR022641">
    <property type="entry name" value="CheR_N"/>
</dbReference>
<dbReference type="GO" id="GO:0008983">
    <property type="term" value="F:protein-glutamate O-methyltransferase activity"/>
    <property type="evidence" value="ECO:0007669"/>
    <property type="project" value="UniProtKB-EC"/>
</dbReference>
<gene>
    <name evidence="7" type="ORF">GTP77_17765</name>
</gene>
<dbReference type="Gene3D" id="3.40.50.150">
    <property type="entry name" value="Vaccinia Virus protein VP39"/>
    <property type="match status" value="1"/>
</dbReference>
<accession>A0A7X4HE95</accession>
<evidence type="ECO:0000256" key="5">
    <source>
        <dbReference type="ARBA" id="ARBA00022691"/>
    </source>
</evidence>
<dbReference type="EC" id="2.1.1.80" evidence="2"/>
<dbReference type="SUPFAM" id="SSF53335">
    <property type="entry name" value="S-adenosyl-L-methionine-dependent methyltransferases"/>
    <property type="match status" value="1"/>
</dbReference>
<dbReference type="Proteomes" id="UP000450676">
    <property type="component" value="Unassembled WGS sequence"/>
</dbReference>
<evidence type="ECO:0000256" key="3">
    <source>
        <dbReference type="ARBA" id="ARBA00022603"/>
    </source>
</evidence>
<dbReference type="AlphaFoldDB" id="A0A7X4HE95"/>